<proteinExistence type="predicted"/>
<sequence>GQDVNILGIRVGEQANIADAEIRRYQSEIDFWAKIQQDAIDRGNLTLAQEAQMRQGELQQQMLEVQARQQDVTQRGDTIDAQLTQNQQNLDNANSLRDHAISIGNLELQTQAEERIRAFQQQDVTLRQHQQQISTAQTGIGAQQGSADVLAGIASSFGQIEQQRDQELARLAANPRDFLQLQYGLGQGESFLNQLLSGQPLGGQSTLQIGDTPTLGGGFERLVDQLTARPDIARFDEATEAARRLAEMGQNVPQAPDLASLTTIDPAPMKTRPNVPKNSAVRGRSFAPINTLPL</sequence>
<protein>
    <submittedName>
        <fullName evidence="2">Uncharacterized protein</fullName>
    </submittedName>
</protein>
<dbReference type="AlphaFoldDB" id="A0A0F8W8I2"/>
<name>A0A0F8W8I2_9ZZZZ</name>
<dbReference type="EMBL" id="LAZR01066658">
    <property type="protein sequence ID" value="KKK53132.1"/>
    <property type="molecule type" value="Genomic_DNA"/>
</dbReference>
<feature type="region of interest" description="Disordered" evidence="1">
    <location>
        <begin position="250"/>
        <end position="294"/>
    </location>
</feature>
<evidence type="ECO:0000313" key="2">
    <source>
        <dbReference type="EMBL" id="KKK53132.1"/>
    </source>
</evidence>
<gene>
    <name evidence="2" type="ORF">LCGC14_3097840</name>
</gene>
<evidence type="ECO:0000256" key="1">
    <source>
        <dbReference type="SAM" id="MobiDB-lite"/>
    </source>
</evidence>
<accession>A0A0F8W8I2</accession>
<comment type="caution">
    <text evidence="2">The sequence shown here is derived from an EMBL/GenBank/DDBJ whole genome shotgun (WGS) entry which is preliminary data.</text>
</comment>
<organism evidence="2">
    <name type="scientific">marine sediment metagenome</name>
    <dbReference type="NCBI Taxonomy" id="412755"/>
    <lineage>
        <taxon>unclassified sequences</taxon>
        <taxon>metagenomes</taxon>
        <taxon>ecological metagenomes</taxon>
    </lineage>
</organism>
<feature type="non-terminal residue" evidence="2">
    <location>
        <position position="1"/>
    </location>
</feature>
<reference evidence="2" key="1">
    <citation type="journal article" date="2015" name="Nature">
        <title>Complex archaea that bridge the gap between prokaryotes and eukaryotes.</title>
        <authorList>
            <person name="Spang A."/>
            <person name="Saw J.H."/>
            <person name="Jorgensen S.L."/>
            <person name="Zaremba-Niedzwiedzka K."/>
            <person name="Martijn J."/>
            <person name="Lind A.E."/>
            <person name="van Eijk R."/>
            <person name="Schleper C."/>
            <person name="Guy L."/>
            <person name="Ettema T.J."/>
        </authorList>
    </citation>
    <scope>NUCLEOTIDE SEQUENCE</scope>
</reference>